<comment type="caution">
    <text evidence="1">The sequence shown here is derived from an EMBL/GenBank/DDBJ whole genome shotgun (WGS) entry which is preliminary data.</text>
</comment>
<gene>
    <name evidence="1" type="ORF">DFR58_11355</name>
</gene>
<dbReference type="AlphaFoldDB" id="A0A369B713"/>
<accession>A0A369B713</accession>
<evidence type="ECO:0000313" key="2">
    <source>
        <dbReference type="Proteomes" id="UP000253034"/>
    </source>
</evidence>
<name>A0A369B713_9FIRM</name>
<protein>
    <submittedName>
        <fullName evidence="1">Uncharacterized protein</fullName>
    </submittedName>
</protein>
<reference evidence="1 2" key="1">
    <citation type="submission" date="2018-07" db="EMBL/GenBank/DDBJ databases">
        <title>Genomic Encyclopedia of Type Strains, Phase IV (KMG-IV): sequencing the most valuable type-strain genomes for metagenomic binning, comparative biology and taxonomic classification.</title>
        <authorList>
            <person name="Goeker M."/>
        </authorList>
    </citation>
    <scope>NUCLEOTIDE SEQUENCE [LARGE SCALE GENOMIC DNA]</scope>
    <source>
        <strain evidence="1 2">DSM 27016</strain>
    </source>
</reference>
<evidence type="ECO:0000313" key="1">
    <source>
        <dbReference type="EMBL" id="RCX15474.1"/>
    </source>
</evidence>
<dbReference type="RefSeq" id="WP_278278811.1">
    <property type="nucleotide sequence ID" value="NZ_QPJT01000013.1"/>
</dbReference>
<dbReference type="EMBL" id="QPJT01000013">
    <property type="protein sequence ID" value="RCX15474.1"/>
    <property type="molecule type" value="Genomic_DNA"/>
</dbReference>
<proteinExistence type="predicted"/>
<dbReference type="Proteomes" id="UP000253034">
    <property type="component" value="Unassembled WGS sequence"/>
</dbReference>
<sequence>MDENMERLLMIIKERFNMDLSDIVHMIHCELDSNNASTGRVKIS</sequence>
<organism evidence="1 2">
    <name type="scientific">Anaerobacterium chartisolvens</name>
    <dbReference type="NCBI Taxonomy" id="1297424"/>
    <lineage>
        <taxon>Bacteria</taxon>
        <taxon>Bacillati</taxon>
        <taxon>Bacillota</taxon>
        <taxon>Clostridia</taxon>
        <taxon>Eubacteriales</taxon>
        <taxon>Oscillospiraceae</taxon>
        <taxon>Anaerobacterium</taxon>
    </lineage>
</organism>
<keyword evidence="2" id="KW-1185">Reference proteome</keyword>